<accession>C0EBK3</accession>
<dbReference type="GO" id="GO:0003677">
    <property type="term" value="F:DNA binding"/>
    <property type="evidence" value="ECO:0007669"/>
    <property type="project" value="UniProtKB-KW"/>
</dbReference>
<reference evidence="2 3" key="1">
    <citation type="submission" date="2009-01" db="EMBL/GenBank/DDBJ databases">
        <authorList>
            <person name="Fulton L."/>
            <person name="Clifton S."/>
            <person name="Fulton B."/>
            <person name="Xu J."/>
            <person name="Minx P."/>
            <person name="Pepin K.H."/>
            <person name="Johnson M."/>
            <person name="Bhonagiri V."/>
            <person name="Nash W.E."/>
            <person name="Mardis E.R."/>
            <person name="Wilson R.K."/>
        </authorList>
    </citation>
    <scope>NUCLEOTIDE SEQUENCE [LARGE SCALE GENOMIC DNA]</scope>
    <source>
        <strain evidence="2 3">DSM 5476</strain>
    </source>
</reference>
<dbReference type="Gene3D" id="1.10.260.40">
    <property type="entry name" value="lambda repressor-like DNA-binding domains"/>
    <property type="match status" value="1"/>
</dbReference>
<feature type="domain" description="HTH cro/C1-type" evidence="1">
    <location>
        <begin position="15"/>
        <end position="74"/>
    </location>
</feature>
<dbReference type="AlphaFoldDB" id="C0EBK3"/>
<evidence type="ECO:0000313" key="2">
    <source>
        <dbReference type="EMBL" id="EEG31121.1"/>
    </source>
</evidence>
<dbReference type="Proteomes" id="UP000003340">
    <property type="component" value="Unassembled WGS sequence"/>
</dbReference>
<dbReference type="STRING" id="537013.CLOSTMETH_01221"/>
<gene>
    <name evidence="2" type="ORF">CLOSTMETH_01221</name>
</gene>
<dbReference type="PROSITE" id="PS50943">
    <property type="entry name" value="HTH_CROC1"/>
    <property type="match status" value="1"/>
</dbReference>
<dbReference type="Pfam" id="PF12844">
    <property type="entry name" value="HTH_19"/>
    <property type="match status" value="1"/>
</dbReference>
<dbReference type="HOGENOM" id="CLU_066192_38_1_9"/>
<organism evidence="2 3">
    <name type="scientific">[Clostridium] methylpentosum DSM 5476</name>
    <dbReference type="NCBI Taxonomy" id="537013"/>
    <lineage>
        <taxon>Bacteria</taxon>
        <taxon>Bacillati</taxon>
        <taxon>Bacillota</taxon>
        <taxon>Clostridia</taxon>
        <taxon>Eubacteriales</taxon>
        <taxon>Oscillospiraceae</taxon>
        <taxon>Oscillospiraceae incertae sedis</taxon>
    </lineage>
</organism>
<dbReference type="eggNOG" id="COG1396">
    <property type="taxonomic scope" value="Bacteria"/>
</dbReference>
<sequence>MEQKIKQDIPLGKNIRSIRKQKKLTQMDVVRELELAGLGTTRSSYAKIEAGIQHIYASELIAIAEILDVPLTELFRSNPTD</sequence>
<reference evidence="2 3" key="2">
    <citation type="submission" date="2009-02" db="EMBL/GenBank/DDBJ databases">
        <title>Draft genome sequence of Clostridium methylpentosum (DSM 5476).</title>
        <authorList>
            <person name="Sudarsanam P."/>
            <person name="Ley R."/>
            <person name="Guruge J."/>
            <person name="Turnbaugh P.J."/>
            <person name="Mahowald M."/>
            <person name="Liep D."/>
            <person name="Gordon J."/>
        </authorList>
    </citation>
    <scope>NUCLEOTIDE SEQUENCE [LARGE SCALE GENOMIC DNA]</scope>
    <source>
        <strain evidence="2 3">DSM 5476</strain>
    </source>
</reference>
<dbReference type="SMART" id="SM00530">
    <property type="entry name" value="HTH_XRE"/>
    <property type="match status" value="1"/>
</dbReference>
<comment type="caution">
    <text evidence="2">The sequence shown here is derived from an EMBL/GenBank/DDBJ whole genome shotgun (WGS) entry which is preliminary data.</text>
</comment>
<protein>
    <submittedName>
        <fullName evidence="2">DNA-binding helix-turn-helix protein</fullName>
    </submittedName>
</protein>
<keyword evidence="2" id="KW-0238">DNA-binding</keyword>
<evidence type="ECO:0000313" key="3">
    <source>
        <dbReference type="Proteomes" id="UP000003340"/>
    </source>
</evidence>
<keyword evidence="3" id="KW-1185">Reference proteome</keyword>
<dbReference type="InterPro" id="IPR010982">
    <property type="entry name" value="Lambda_DNA-bd_dom_sf"/>
</dbReference>
<evidence type="ECO:0000259" key="1">
    <source>
        <dbReference type="PROSITE" id="PS50943"/>
    </source>
</evidence>
<proteinExistence type="predicted"/>
<dbReference type="SUPFAM" id="SSF47413">
    <property type="entry name" value="lambda repressor-like DNA-binding domains"/>
    <property type="match status" value="1"/>
</dbReference>
<dbReference type="EMBL" id="ACEC01000043">
    <property type="protein sequence ID" value="EEG31121.1"/>
    <property type="molecule type" value="Genomic_DNA"/>
</dbReference>
<dbReference type="InterPro" id="IPR001387">
    <property type="entry name" value="Cro/C1-type_HTH"/>
</dbReference>
<dbReference type="CDD" id="cd00093">
    <property type="entry name" value="HTH_XRE"/>
    <property type="match status" value="1"/>
</dbReference>
<name>C0EBK3_9FIRM</name>